<dbReference type="Gene3D" id="1.10.287.510">
    <property type="entry name" value="Helix hairpin bin"/>
    <property type="match status" value="1"/>
</dbReference>
<name>A0A514TV45_9CAUD</name>
<organism evidence="2 3">
    <name type="scientific">Aeromonas phage PS1</name>
    <dbReference type="NCBI Taxonomy" id="2591406"/>
    <lineage>
        <taxon>Viruses</taxon>
        <taxon>Duplodnaviria</taxon>
        <taxon>Heunggongvirae</taxon>
        <taxon>Uroviricota</taxon>
        <taxon>Caudoviricetes</taxon>
        <taxon>Chimalliviridae</taxon>
        <taxon>Ferozepurvirus</taxon>
        <taxon>Ferozepurvirus PS1</taxon>
    </lineage>
</organism>
<dbReference type="Gene3D" id="3.40.50.300">
    <property type="entry name" value="P-loop containing nucleotide triphosphate hydrolases"/>
    <property type="match status" value="2"/>
</dbReference>
<sequence length="827" mass="95111">MITGLILKNYSPLYKKGVKYIELDTKEIFNIILGRNGFGKTSLLQELSPLPPDNGNYEQGGYKEVRIVNENGTYILKSSTGKSSQHEFIHNGKNLNEGNTLLVQKELVRIHFKLTNNIKNILSGLDVRDLFTTLSTARRKDFLMSINPNDTSYALKIFEKLKSNLSTIKGGLKTQRQRLVSEESRAKQLASLSPEELQKEISLMDNQIKNALLIHGMFSNVEFEQYGDLKNQIGNIISRLMSNDVRIKFPKSIYQEQLDFRYKELDRSEKMNLKLTTVLAEVTTQLQGLDSSTQSLDGYKSRLEMIETSLELFTQEIDNVQSYFVTHEFFNDNQLYKNDVVYRYCNELIDQLQQVSRARDLDITSQAFAKAQQDLVHATNEKSNIDREISSINHSIDHFNKAESVECPDCNSKFKLGFEKFNIKELEVKRNDLVRAKENLTERIQKLSDYIEANEDWYSSMQGFHRFLRRLESSEVIYQIVDHYQVGKKDLTSLIELLRRTIRYNELVKQIDLLKKEQVQVKAQINFLESSDINALFQRAEDVERELAITQRSIGRLKIEIKEHLELIDIINGDEQLRDQLHILVEELKEKVENNGKYKVKQKVEQLISDLTPRKDQLISNLIRAESLNSVIQSIADNIKELEKREKHTLLLMDGLSPVKGLIGYLMNDFLVAVIANMNAVIQPIWSNRLQILNCSTSKSDDDVDLSYIFPAVTGDNNTPIKDVGDCSGGEREMVNLAFRWVILQYLGKNCGMPLIMDEVGVALDELHRGRFCSWVAEQYRLDKINQSFLVSHYVNQFGMFTNANVIALNIEGLNIPVKVNSKTIIK</sequence>
<dbReference type="EMBL" id="MN032614">
    <property type="protein sequence ID" value="QDJ96898.1"/>
    <property type="molecule type" value="Genomic_DNA"/>
</dbReference>
<gene>
    <name evidence="2" type="ORF">PS1_0139</name>
</gene>
<dbReference type="SUPFAM" id="SSF52540">
    <property type="entry name" value="P-loop containing nucleoside triphosphate hydrolases"/>
    <property type="match status" value="1"/>
</dbReference>
<protein>
    <submittedName>
        <fullName evidence="2">SbcC</fullName>
    </submittedName>
</protein>
<feature type="coiled-coil region" evidence="1">
    <location>
        <begin position="504"/>
        <end position="560"/>
    </location>
</feature>
<evidence type="ECO:0000313" key="2">
    <source>
        <dbReference type="EMBL" id="QDJ96898.1"/>
    </source>
</evidence>
<keyword evidence="3" id="KW-1185">Reference proteome</keyword>
<accession>A0A514TV45</accession>
<proteinExistence type="predicted"/>
<feature type="coiled-coil region" evidence="1">
    <location>
        <begin position="423"/>
        <end position="450"/>
    </location>
</feature>
<keyword evidence="1" id="KW-0175">Coiled coil</keyword>
<dbReference type="InterPro" id="IPR027417">
    <property type="entry name" value="P-loop_NTPase"/>
</dbReference>
<evidence type="ECO:0000256" key="1">
    <source>
        <dbReference type="SAM" id="Coils"/>
    </source>
</evidence>
<evidence type="ECO:0000313" key="3">
    <source>
        <dbReference type="Proteomes" id="UP000317703"/>
    </source>
</evidence>
<reference evidence="2" key="1">
    <citation type="submission" date="2019-06" db="EMBL/GenBank/DDBJ databases">
        <title>Complete genome sequence of Aeromonas hydrophila bacteriophage PS1.</title>
        <authorList>
            <person name="Rai S."/>
            <person name="Tyagi A."/>
            <person name="Kumar N."/>
            <person name="Singh N."/>
        </authorList>
    </citation>
    <scope>NUCLEOTIDE SEQUENCE [LARGE SCALE GENOMIC DNA]</scope>
</reference>
<dbReference type="Proteomes" id="UP000317703">
    <property type="component" value="Segment"/>
</dbReference>